<sequence length="72" mass="8246">MTSKWFCSWYQCQGRCGEGWQRRQVDCIDHDGEPGDKCDPESRPADARRCDMNCEEELATHDGETSVANPYS</sequence>
<dbReference type="Proteomes" id="UP000828390">
    <property type="component" value="Unassembled WGS sequence"/>
</dbReference>
<dbReference type="Pfam" id="PF19030">
    <property type="entry name" value="TSP1_ADAMTS"/>
    <property type="match status" value="1"/>
</dbReference>
<dbReference type="SUPFAM" id="SSF82895">
    <property type="entry name" value="TSP-1 type 1 repeat"/>
    <property type="match status" value="1"/>
</dbReference>
<dbReference type="Gene3D" id="2.20.100.10">
    <property type="entry name" value="Thrombospondin type-1 (TSP1) repeat"/>
    <property type="match status" value="1"/>
</dbReference>
<evidence type="ECO:0000313" key="2">
    <source>
        <dbReference type="Proteomes" id="UP000828390"/>
    </source>
</evidence>
<organism evidence="1 2">
    <name type="scientific">Dreissena polymorpha</name>
    <name type="common">Zebra mussel</name>
    <name type="synonym">Mytilus polymorpha</name>
    <dbReference type="NCBI Taxonomy" id="45954"/>
    <lineage>
        <taxon>Eukaryota</taxon>
        <taxon>Metazoa</taxon>
        <taxon>Spiralia</taxon>
        <taxon>Lophotrochozoa</taxon>
        <taxon>Mollusca</taxon>
        <taxon>Bivalvia</taxon>
        <taxon>Autobranchia</taxon>
        <taxon>Heteroconchia</taxon>
        <taxon>Euheterodonta</taxon>
        <taxon>Imparidentia</taxon>
        <taxon>Neoheterodontei</taxon>
        <taxon>Myida</taxon>
        <taxon>Dreissenoidea</taxon>
        <taxon>Dreissenidae</taxon>
        <taxon>Dreissena</taxon>
    </lineage>
</organism>
<evidence type="ECO:0000313" key="1">
    <source>
        <dbReference type="EMBL" id="KAH3741892.1"/>
    </source>
</evidence>
<dbReference type="InterPro" id="IPR036383">
    <property type="entry name" value="TSP1_rpt_sf"/>
</dbReference>
<comment type="caution">
    <text evidence="1">The sequence shown here is derived from an EMBL/GenBank/DDBJ whole genome shotgun (WGS) entry which is preliminary data.</text>
</comment>
<reference evidence="1" key="2">
    <citation type="submission" date="2020-11" db="EMBL/GenBank/DDBJ databases">
        <authorList>
            <person name="McCartney M.A."/>
            <person name="Auch B."/>
            <person name="Kono T."/>
            <person name="Mallez S."/>
            <person name="Becker A."/>
            <person name="Gohl D.M."/>
            <person name="Silverstein K.A.T."/>
            <person name="Koren S."/>
            <person name="Bechman K.B."/>
            <person name="Herman A."/>
            <person name="Abrahante J.E."/>
            <person name="Garbe J."/>
        </authorList>
    </citation>
    <scope>NUCLEOTIDE SEQUENCE</scope>
    <source>
        <strain evidence="1">Duluth1</strain>
        <tissue evidence="1">Whole animal</tissue>
    </source>
</reference>
<dbReference type="EMBL" id="JAIWYP010000011">
    <property type="protein sequence ID" value="KAH3741892.1"/>
    <property type="molecule type" value="Genomic_DNA"/>
</dbReference>
<reference evidence="1" key="1">
    <citation type="journal article" date="2019" name="bioRxiv">
        <title>The Genome of the Zebra Mussel, Dreissena polymorpha: A Resource for Invasive Species Research.</title>
        <authorList>
            <person name="McCartney M.A."/>
            <person name="Auch B."/>
            <person name="Kono T."/>
            <person name="Mallez S."/>
            <person name="Zhang Y."/>
            <person name="Obille A."/>
            <person name="Becker A."/>
            <person name="Abrahante J.E."/>
            <person name="Garbe J."/>
            <person name="Badalamenti J.P."/>
            <person name="Herman A."/>
            <person name="Mangelson H."/>
            <person name="Liachko I."/>
            <person name="Sullivan S."/>
            <person name="Sone E.D."/>
            <person name="Koren S."/>
            <person name="Silverstein K.A.T."/>
            <person name="Beckman K.B."/>
            <person name="Gohl D.M."/>
        </authorList>
    </citation>
    <scope>NUCLEOTIDE SEQUENCE</scope>
    <source>
        <strain evidence="1">Duluth1</strain>
        <tissue evidence="1">Whole animal</tissue>
    </source>
</reference>
<proteinExistence type="predicted"/>
<gene>
    <name evidence="1" type="ORF">DPMN_048622</name>
</gene>
<dbReference type="InterPro" id="IPR000884">
    <property type="entry name" value="TSP1_rpt"/>
</dbReference>
<keyword evidence="2" id="KW-1185">Reference proteome</keyword>
<protein>
    <submittedName>
        <fullName evidence="1">Uncharacterized protein</fullName>
    </submittedName>
</protein>
<name>A0A9D4I328_DREPO</name>
<accession>A0A9D4I328</accession>
<dbReference type="AlphaFoldDB" id="A0A9D4I328"/>
<dbReference type="PROSITE" id="PS50092">
    <property type="entry name" value="TSP1"/>
    <property type="match status" value="1"/>
</dbReference>